<accession>A0A7G2C364</accession>
<dbReference type="InterPro" id="IPR009060">
    <property type="entry name" value="UBA-like_sf"/>
</dbReference>
<name>A0A7G2C364_9TRYP</name>
<dbReference type="Pfam" id="PF00240">
    <property type="entry name" value="ubiquitin"/>
    <property type="match status" value="1"/>
</dbReference>
<evidence type="ECO:0000259" key="2">
    <source>
        <dbReference type="PROSITE" id="PS50030"/>
    </source>
</evidence>
<dbReference type="GO" id="GO:0031593">
    <property type="term" value="F:polyubiquitin modification-dependent protein binding"/>
    <property type="evidence" value="ECO:0007669"/>
    <property type="project" value="TreeGrafter"/>
</dbReference>
<evidence type="ECO:0000256" key="1">
    <source>
        <dbReference type="SAM" id="MobiDB-lite"/>
    </source>
</evidence>
<dbReference type="SMART" id="SM00213">
    <property type="entry name" value="UBQ"/>
    <property type="match status" value="1"/>
</dbReference>
<dbReference type="SMART" id="SM00165">
    <property type="entry name" value="UBA"/>
    <property type="match status" value="1"/>
</dbReference>
<feature type="domain" description="UBA" evidence="2">
    <location>
        <begin position="250"/>
        <end position="291"/>
    </location>
</feature>
<dbReference type="Gene3D" id="3.10.20.90">
    <property type="entry name" value="Phosphatidylinositol 3-kinase Catalytic Subunit, Chain A, domain 1"/>
    <property type="match status" value="1"/>
</dbReference>
<dbReference type="PANTHER" id="PTHR10677">
    <property type="entry name" value="UBIQUILIN"/>
    <property type="match status" value="1"/>
</dbReference>
<feature type="compositionally biased region" description="Low complexity" evidence="1">
    <location>
        <begin position="94"/>
        <end position="105"/>
    </location>
</feature>
<proteinExistence type="predicted"/>
<organism evidence="4 5">
    <name type="scientific">Angomonas deanei</name>
    <dbReference type="NCBI Taxonomy" id="59799"/>
    <lineage>
        <taxon>Eukaryota</taxon>
        <taxon>Discoba</taxon>
        <taxon>Euglenozoa</taxon>
        <taxon>Kinetoplastea</taxon>
        <taxon>Metakinetoplastina</taxon>
        <taxon>Trypanosomatida</taxon>
        <taxon>Trypanosomatidae</taxon>
        <taxon>Strigomonadinae</taxon>
        <taxon>Angomonas</taxon>
    </lineage>
</organism>
<dbReference type="PROSITE" id="PS50053">
    <property type="entry name" value="UBIQUITIN_2"/>
    <property type="match status" value="1"/>
</dbReference>
<dbReference type="InterPro" id="IPR000626">
    <property type="entry name" value="Ubiquitin-like_dom"/>
</dbReference>
<dbReference type="CDD" id="cd14399">
    <property type="entry name" value="UBA_PLICs"/>
    <property type="match status" value="1"/>
</dbReference>
<reference evidence="4 5" key="1">
    <citation type="submission" date="2020-08" db="EMBL/GenBank/DDBJ databases">
        <authorList>
            <person name="Newling K."/>
            <person name="Davey J."/>
            <person name="Forrester S."/>
        </authorList>
    </citation>
    <scope>NUCLEOTIDE SEQUENCE [LARGE SCALE GENOMIC DNA]</scope>
    <source>
        <strain evidence="5">Crithidia deanei Carvalho (ATCC PRA-265)</strain>
    </source>
</reference>
<dbReference type="VEuPathDB" id="TriTrypDB:ADEAN_000158000"/>
<dbReference type="PANTHER" id="PTHR10677:SF3">
    <property type="entry name" value="FI07626P-RELATED"/>
    <property type="match status" value="1"/>
</dbReference>
<feature type="region of interest" description="Disordered" evidence="1">
    <location>
        <begin position="76"/>
        <end position="105"/>
    </location>
</feature>
<dbReference type="Gene3D" id="1.10.8.10">
    <property type="entry name" value="DNA helicase RuvA subunit, C-terminal domain"/>
    <property type="match status" value="1"/>
</dbReference>
<feature type="domain" description="Ubiquitin-like" evidence="3">
    <location>
        <begin position="1"/>
        <end position="77"/>
    </location>
</feature>
<dbReference type="SMART" id="SM00727">
    <property type="entry name" value="STI1"/>
    <property type="match status" value="1"/>
</dbReference>
<dbReference type="InterPro" id="IPR029071">
    <property type="entry name" value="Ubiquitin-like_domsf"/>
</dbReference>
<evidence type="ECO:0000259" key="3">
    <source>
        <dbReference type="PROSITE" id="PS50053"/>
    </source>
</evidence>
<protein>
    <submittedName>
        <fullName evidence="4">Ubiquitin family/UBA/TS-N domain containing protein, putative</fullName>
    </submittedName>
</protein>
<sequence length="291" mass="30959">MSITVKLINGTSKEVSVPDFNVSVADLKKLTADVIEIPADEQRVVLRGKVLKDADILTACGMESGCVVHIVKSKKKTTEAEAPKPTTAPPPAQAPSVPASTPSAEANPYAALSGWGNAGATNNAAPNINPGGFGGMPQMDMQQTMQMMQDPFTQQMMQEISRNPELLRQMMQMNPQTANMPPEMMQMAMQMMQNPQMMQMMMGMANGGAAPGAGAGGFGAGMGNNAQSGGFPPFNPAAFAPPPPQGNPREIYREQLQQLREMGFPNEDANIAALQQSQGNLSFAIERLFSA</sequence>
<dbReference type="SUPFAM" id="SSF46934">
    <property type="entry name" value="UBA-like"/>
    <property type="match status" value="1"/>
</dbReference>
<dbReference type="SUPFAM" id="SSF54236">
    <property type="entry name" value="Ubiquitin-like"/>
    <property type="match status" value="1"/>
</dbReference>
<dbReference type="InterPro" id="IPR015496">
    <property type="entry name" value="Ubiquilin"/>
</dbReference>
<dbReference type="GO" id="GO:0005829">
    <property type="term" value="C:cytosol"/>
    <property type="evidence" value="ECO:0007669"/>
    <property type="project" value="TreeGrafter"/>
</dbReference>
<dbReference type="EMBL" id="LR877147">
    <property type="protein sequence ID" value="CAD2214136.1"/>
    <property type="molecule type" value="Genomic_DNA"/>
</dbReference>
<gene>
    <name evidence="4" type="ORF">ADEAN_000158000</name>
</gene>
<evidence type="ECO:0000313" key="4">
    <source>
        <dbReference type="EMBL" id="CAD2214136.1"/>
    </source>
</evidence>
<dbReference type="AlphaFoldDB" id="A0A7G2C364"/>
<dbReference type="Proteomes" id="UP000515908">
    <property type="component" value="Chromosome 03"/>
</dbReference>
<dbReference type="PROSITE" id="PS50030">
    <property type="entry name" value="UBA"/>
    <property type="match status" value="1"/>
</dbReference>
<keyword evidence="5" id="KW-1185">Reference proteome</keyword>
<evidence type="ECO:0000313" key="5">
    <source>
        <dbReference type="Proteomes" id="UP000515908"/>
    </source>
</evidence>
<dbReference type="GO" id="GO:0006511">
    <property type="term" value="P:ubiquitin-dependent protein catabolic process"/>
    <property type="evidence" value="ECO:0007669"/>
    <property type="project" value="TreeGrafter"/>
</dbReference>
<dbReference type="Pfam" id="PF00627">
    <property type="entry name" value="UBA"/>
    <property type="match status" value="1"/>
</dbReference>
<dbReference type="InterPro" id="IPR015940">
    <property type="entry name" value="UBA"/>
</dbReference>
<dbReference type="InterPro" id="IPR006636">
    <property type="entry name" value="STI1_HS-bd"/>
</dbReference>